<dbReference type="EMBL" id="ADVR01000001">
    <property type="protein sequence ID" value="EFO82089.1"/>
    <property type="molecule type" value="Genomic_DNA"/>
</dbReference>
<dbReference type="PANTHER" id="PTHR10587">
    <property type="entry name" value="GLYCOSYL TRANSFERASE-RELATED"/>
    <property type="match status" value="1"/>
</dbReference>
<feature type="domain" description="NodB homology" evidence="1">
    <location>
        <begin position="41"/>
        <end position="228"/>
    </location>
</feature>
<protein>
    <submittedName>
        <fullName evidence="2">Polysaccharide deacetylase</fullName>
    </submittedName>
</protein>
<keyword evidence="3" id="KW-1185">Reference proteome</keyword>
<dbReference type="OrthoDB" id="9812065at2"/>
<dbReference type="Gene3D" id="3.20.20.370">
    <property type="entry name" value="Glycoside hydrolase/deacetylase"/>
    <property type="match status" value="1"/>
</dbReference>
<name>E1I9L1_9CHLR</name>
<dbReference type="InterPro" id="IPR050248">
    <property type="entry name" value="Polysacc_deacetylase_ArnD"/>
</dbReference>
<reference evidence="2 3" key="1">
    <citation type="journal article" date="2011" name="J. Bacteriol.">
        <title>Draft genome sequence of the anoxygenic filamentous phototrophic bacterium Oscillochloris trichoides subsp. DG-6.</title>
        <authorList>
            <person name="Kuznetsov B.B."/>
            <person name="Ivanovsky R.N."/>
            <person name="Keppen O.I."/>
            <person name="Sukhacheva M.V."/>
            <person name="Bumazhkin B.K."/>
            <person name="Patutina E.O."/>
            <person name="Beletsky A.V."/>
            <person name="Mardanov A.V."/>
            <person name="Baslerov R.V."/>
            <person name="Panteleeva A.N."/>
            <person name="Kolganova T.V."/>
            <person name="Ravin N.V."/>
            <person name="Skryabin K.G."/>
        </authorList>
    </citation>
    <scope>NUCLEOTIDE SEQUENCE [LARGE SCALE GENOMIC DNA]</scope>
    <source>
        <strain evidence="2 3">DG-6</strain>
    </source>
</reference>
<accession>E1I9L1</accession>
<dbReference type="GO" id="GO:0005975">
    <property type="term" value="P:carbohydrate metabolic process"/>
    <property type="evidence" value="ECO:0007669"/>
    <property type="project" value="InterPro"/>
</dbReference>
<dbReference type="PROSITE" id="PS51677">
    <property type="entry name" value="NODB"/>
    <property type="match status" value="1"/>
</dbReference>
<sequence length="247" mass="27948">MSSLNLKQTAIKAFDAAGTKLLSPPMNGFGYFINHGPRNKRKVALTFDDGPSRPATEHLLEAMRKLDVKGTFFCLGVNVRYHPDLLLQMYQEGHVIGNHSGWHSRKTGLMLGSDIRHILDGEQAIAEVLGVRPCFYRPPWGWLTPWEGKRLTKAGYKVIGWDVYTLDWVIPEVDGITLARDAYRDTKPGSIYCFHDAKPWEKQWVKTETTRAIQALVPMLREQGYEFVTVAELLDVPAYAATREVST</sequence>
<dbReference type="InterPro" id="IPR011330">
    <property type="entry name" value="Glyco_hydro/deAcase_b/a-brl"/>
</dbReference>
<dbReference type="HOGENOM" id="CLU_021264_0_4_0"/>
<organism evidence="2 3">
    <name type="scientific">Oscillochloris trichoides DG-6</name>
    <dbReference type="NCBI Taxonomy" id="765420"/>
    <lineage>
        <taxon>Bacteria</taxon>
        <taxon>Bacillati</taxon>
        <taxon>Chloroflexota</taxon>
        <taxon>Chloroflexia</taxon>
        <taxon>Chloroflexales</taxon>
        <taxon>Chloroflexineae</taxon>
        <taxon>Oscillochloridaceae</taxon>
        <taxon>Oscillochloris</taxon>
    </lineage>
</organism>
<dbReference type="AlphaFoldDB" id="E1I9L1"/>
<evidence type="ECO:0000259" key="1">
    <source>
        <dbReference type="PROSITE" id="PS51677"/>
    </source>
</evidence>
<dbReference type="eggNOG" id="COG0726">
    <property type="taxonomic scope" value="Bacteria"/>
</dbReference>
<dbReference type="InterPro" id="IPR002509">
    <property type="entry name" value="NODB_dom"/>
</dbReference>
<evidence type="ECO:0000313" key="3">
    <source>
        <dbReference type="Proteomes" id="UP000054010"/>
    </source>
</evidence>
<proteinExistence type="predicted"/>
<dbReference type="SUPFAM" id="SSF88713">
    <property type="entry name" value="Glycoside hydrolase/deacetylase"/>
    <property type="match status" value="1"/>
</dbReference>
<dbReference type="CDD" id="cd10917">
    <property type="entry name" value="CE4_NodB_like_6s_7s"/>
    <property type="match status" value="1"/>
</dbReference>
<dbReference type="PANTHER" id="PTHR10587:SF125">
    <property type="entry name" value="POLYSACCHARIDE DEACETYLASE YHEN-RELATED"/>
    <property type="match status" value="1"/>
</dbReference>
<dbReference type="Pfam" id="PF01522">
    <property type="entry name" value="Polysacc_deac_1"/>
    <property type="match status" value="1"/>
</dbReference>
<dbReference type="STRING" id="765420.OSCT_0012"/>
<dbReference type="Proteomes" id="UP000054010">
    <property type="component" value="Unassembled WGS sequence"/>
</dbReference>
<dbReference type="GO" id="GO:0016810">
    <property type="term" value="F:hydrolase activity, acting on carbon-nitrogen (but not peptide) bonds"/>
    <property type="evidence" value="ECO:0007669"/>
    <property type="project" value="InterPro"/>
</dbReference>
<evidence type="ECO:0000313" key="2">
    <source>
        <dbReference type="EMBL" id="EFO82089.1"/>
    </source>
</evidence>
<gene>
    <name evidence="2" type="ORF">OSCT_0012</name>
</gene>
<comment type="caution">
    <text evidence="2">The sequence shown here is derived from an EMBL/GenBank/DDBJ whole genome shotgun (WGS) entry which is preliminary data.</text>
</comment>